<organism evidence="2 3">
    <name type="scientific">Rhinopithecimicrobium faecis</name>
    <dbReference type="NCBI Taxonomy" id="2820698"/>
    <lineage>
        <taxon>Bacteria</taxon>
        <taxon>Pseudomonadati</taxon>
        <taxon>Bacteroidota</taxon>
        <taxon>Sphingobacteriia</taxon>
        <taxon>Sphingobacteriales</taxon>
        <taxon>Sphingobacteriaceae</taxon>
        <taxon>Rhinopithecimicrobium</taxon>
    </lineage>
</organism>
<keyword evidence="3" id="KW-1185">Reference proteome</keyword>
<gene>
    <name evidence="2" type="ORF">J5U18_13015</name>
</gene>
<dbReference type="RefSeq" id="WP_353547976.1">
    <property type="nucleotide sequence ID" value="NZ_JAGKSB010000018.1"/>
</dbReference>
<proteinExistence type="predicted"/>
<feature type="domain" description="DUF4435" evidence="1">
    <location>
        <begin position="21"/>
        <end position="252"/>
    </location>
</feature>
<accession>A0A8T4HBR6</accession>
<dbReference type="Proteomes" id="UP000679691">
    <property type="component" value="Unassembled WGS sequence"/>
</dbReference>
<dbReference type="InterPro" id="IPR029492">
    <property type="entry name" value="DUF4435"/>
</dbReference>
<reference evidence="2" key="1">
    <citation type="submission" date="2021-03" db="EMBL/GenBank/DDBJ databases">
        <authorList>
            <person name="Lu T."/>
            <person name="Wang Q."/>
            <person name="Han X."/>
        </authorList>
    </citation>
    <scope>NUCLEOTIDE SEQUENCE</scope>
    <source>
        <strain evidence="2">WQ 2009</strain>
    </source>
</reference>
<name>A0A8T4HBR6_9SPHI</name>
<dbReference type="AlphaFoldDB" id="A0A8T4HBR6"/>
<comment type="caution">
    <text evidence="2">The sequence shown here is derived from an EMBL/GenBank/DDBJ whole genome shotgun (WGS) entry which is preliminary data.</text>
</comment>
<dbReference type="Pfam" id="PF14491">
    <property type="entry name" value="DUF4435"/>
    <property type="match status" value="1"/>
</dbReference>
<sequence>MLKFSNESRKISSSFKAYRNDVSIFTEDEEKDKEFYTLLLKRVLGDSVKINDITPLGCKQNVLKYCFESSVSKKEVYIIDGDIQTIKGDHSVSHPKLFILDRYCIENYLMDENSVIKYIYNHTGTYSEEKIKEDLNFEEWLLQFSEPFTKLFIHFAISDHFHIGYTLFNARKYFNVKKDSISFDSALVDQDIEIIKNIIIENHGIDAYTDIVDFFENKWQPNIETLLKIVSGKNYLIPLLQIKANEFKKNKNIETLESCKICLVQNFDVINLDNLKTFIEKIA</sequence>
<protein>
    <submittedName>
        <fullName evidence="2">DUF4435 domain-containing protein</fullName>
    </submittedName>
</protein>
<dbReference type="EMBL" id="JAGKSB010000018">
    <property type="protein sequence ID" value="MBP3944462.1"/>
    <property type="molecule type" value="Genomic_DNA"/>
</dbReference>
<evidence type="ECO:0000259" key="1">
    <source>
        <dbReference type="Pfam" id="PF14491"/>
    </source>
</evidence>
<evidence type="ECO:0000313" key="2">
    <source>
        <dbReference type="EMBL" id="MBP3944462.1"/>
    </source>
</evidence>
<evidence type="ECO:0000313" key="3">
    <source>
        <dbReference type="Proteomes" id="UP000679691"/>
    </source>
</evidence>